<name>X1ASM7_9ZZZZ</name>
<accession>X1ASM7</accession>
<proteinExistence type="predicted"/>
<gene>
    <name evidence="1" type="ORF">S01H4_36319</name>
</gene>
<organism evidence="1">
    <name type="scientific">marine sediment metagenome</name>
    <dbReference type="NCBI Taxonomy" id="412755"/>
    <lineage>
        <taxon>unclassified sequences</taxon>
        <taxon>metagenomes</taxon>
        <taxon>ecological metagenomes</taxon>
    </lineage>
</organism>
<dbReference type="AlphaFoldDB" id="X1ASM7"/>
<reference evidence="1" key="1">
    <citation type="journal article" date="2014" name="Front. Microbiol.">
        <title>High frequency of phylogenetically diverse reductive dehalogenase-homologous genes in deep subseafloor sedimentary metagenomes.</title>
        <authorList>
            <person name="Kawai M."/>
            <person name="Futagami T."/>
            <person name="Toyoda A."/>
            <person name="Takaki Y."/>
            <person name="Nishi S."/>
            <person name="Hori S."/>
            <person name="Arai W."/>
            <person name="Tsubouchi T."/>
            <person name="Morono Y."/>
            <person name="Uchiyama I."/>
            <person name="Ito T."/>
            <person name="Fujiyama A."/>
            <person name="Inagaki F."/>
            <person name="Takami H."/>
        </authorList>
    </citation>
    <scope>NUCLEOTIDE SEQUENCE</scope>
    <source>
        <strain evidence="1">Expedition CK06-06</strain>
    </source>
</reference>
<evidence type="ECO:0000313" key="1">
    <source>
        <dbReference type="EMBL" id="GAG85715.1"/>
    </source>
</evidence>
<feature type="non-terminal residue" evidence="1">
    <location>
        <position position="1"/>
    </location>
</feature>
<dbReference type="EMBL" id="BART01019401">
    <property type="protein sequence ID" value="GAG85715.1"/>
    <property type="molecule type" value="Genomic_DNA"/>
</dbReference>
<protein>
    <submittedName>
        <fullName evidence="1">Uncharacterized protein</fullName>
    </submittedName>
</protein>
<sequence length="66" mass="7863">EHILFPEKKLKDRFLEEKKGAEWKWRLYTELNKVTAADLIEEAQSYFKITYLKATIASIEMICVLK</sequence>
<comment type="caution">
    <text evidence="1">The sequence shown here is derived from an EMBL/GenBank/DDBJ whole genome shotgun (WGS) entry which is preliminary data.</text>
</comment>